<feature type="transmembrane region" description="Helical" evidence="1">
    <location>
        <begin position="193"/>
        <end position="214"/>
    </location>
</feature>
<proteinExistence type="predicted"/>
<protein>
    <submittedName>
        <fullName evidence="2">Uncharacterized protein</fullName>
    </submittedName>
</protein>
<keyword evidence="1" id="KW-0812">Transmembrane</keyword>
<evidence type="ECO:0000313" key="3">
    <source>
        <dbReference type="Proteomes" id="UP001610335"/>
    </source>
</evidence>
<comment type="caution">
    <text evidence="2">The sequence shown here is derived from an EMBL/GenBank/DDBJ whole genome shotgun (WGS) entry which is preliminary data.</text>
</comment>
<dbReference type="Proteomes" id="UP001610335">
    <property type="component" value="Unassembled WGS sequence"/>
</dbReference>
<name>A0ABR4I3B1_9EURO</name>
<sequence length="254" mass="28504">MGQKLSVVTGVKSLNFTQPGNAINEIWAGNTEIISHLPFGDSDMSQASWPKDGLPKIPWHNFIIPMKRDFDATTLNLTIPDNMTITPAECLAYRPLIIEVPLRIVHFLPAFFLEITALAFMSMARNVQMSAPRFNPRTSYEPEDVRLAAFRACLATWCLLLGLVTWVFAGLALLSLYQISGCTGWWECPPVKVLIPLGALFDVGSTIYCVHTLWIDWKRVNRVVDLQWNGHQTVGVYSKKKPLVHTTSQLHALV</sequence>
<reference evidence="2 3" key="1">
    <citation type="submission" date="2024-07" db="EMBL/GenBank/DDBJ databases">
        <title>Section-level genome sequencing and comparative genomics of Aspergillus sections Usti and Cavernicolus.</title>
        <authorList>
            <consortium name="Lawrence Berkeley National Laboratory"/>
            <person name="Nybo J.L."/>
            <person name="Vesth T.C."/>
            <person name="Theobald S."/>
            <person name="Frisvad J.C."/>
            <person name="Larsen T.O."/>
            <person name="Kjaerboelling I."/>
            <person name="Rothschild-Mancinelli K."/>
            <person name="Lyhne E.K."/>
            <person name="Kogle M.E."/>
            <person name="Barry K."/>
            <person name="Clum A."/>
            <person name="Na H."/>
            <person name="Ledsgaard L."/>
            <person name="Lin J."/>
            <person name="Lipzen A."/>
            <person name="Kuo A."/>
            <person name="Riley R."/>
            <person name="Mondo S."/>
            <person name="LaButti K."/>
            <person name="Haridas S."/>
            <person name="Pangalinan J."/>
            <person name="Salamov A.A."/>
            <person name="Simmons B.A."/>
            <person name="Magnuson J.K."/>
            <person name="Chen J."/>
            <person name="Drula E."/>
            <person name="Henrissat B."/>
            <person name="Wiebenga A."/>
            <person name="Lubbers R.J."/>
            <person name="Gomes A.C."/>
            <person name="Makela M.R."/>
            <person name="Stajich J."/>
            <person name="Grigoriev I.V."/>
            <person name="Mortensen U.H."/>
            <person name="De vries R.P."/>
            <person name="Baker S.E."/>
            <person name="Andersen M.R."/>
        </authorList>
    </citation>
    <scope>NUCLEOTIDE SEQUENCE [LARGE SCALE GENOMIC DNA]</scope>
    <source>
        <strain evidence="2 3">CBS 600.67</strain>
    </source>
</reference>
<evidence type="ECO:0000256" key="1">
    <source>
        <dbReference type="SAM" id="Phobius"/>
    </source>
</evidence>
<gene>
    <name evidence="2" type="ORF">BDW59DRAFT_150166</name>
</gene>
<keyword evidence="3" id="KW-1185">Reference proteome</keyword>
<keyword evidence="1" id="KW-0472">Membrane</keyword>
<organism evidence="2 3">
    <name type="scientific">Aspergillus cavernicola</name>
    <dbReference type="NCBI Taxonomy" id="176166"/>
    <lineage>
        <taxon>Eukaryota</taxon>
        <taxon>Fungi</taxon>
        <taxon>Dikarya</taxon>
        <taxon>Ascomycota</taxon>
        <taxon>Pezizomycotina</taxon>
        <taxon>Eurotiomycetes</taxon>
        <taxon>Eurotiomycetidae</taxon>
        <taxon>Eurotiales</taxon>
        <taxon>Aspergillaceae</taxon>
        <taxon>Aspergillus</taxon>
        <taxon>Aspergillus subgen. Nidulantes</taxon>
    </lineage>
</organism>
<feature type="transmembrane region" description="Helical" evidence="1">
    <location>
        <begin position="148"/>
        <end position="173"/>
    </location>
</feature>
<dbReference type="EMBL" id="JBFXLS010000064">
    <property type="protein sequence ID" value="KAL2821353.1"/>
    <property type="molecule type" value="Genomic_DNA"/>
</dbReference>
<evidence type="ECO:0000313" key="2">
    <source>
        <dbReference type="EMBL" id="KAL2821353.1"/>
    </source>
</evidence>
<feature type="transmembrane region" description="Helical" evidence="1">
    <location>
        <begin position="104"/>
        <end position="127"/>
    </location>
</feature>
<keyword evidence="1" id="KW-1133">Transmembrane helix</keyword>
<accession>A0ABR4I3B1</accession>